<keyword evidence="4" id="KW-1185">Reference proteome</keyword>
<dbReference type="Proteomes" id="UP000279259">
    <property type="component" value="Unassembled WGS sequence"/>
</dbReference>
<dbReference type="InterPro" id="IPR036065">
    <property type="entry name" value="BolA-like_sf"/>
</dbReference>
<evidence type="ECO:0000256" key="2">
    <source>
        <dbReference type="RuleBase" id="RU003860"/>
    </source>
</evidence>
<comment type="similarity">
    <text evidence="1 2">Belongs to the BolA/IbaG family.</text>
</comment>
<accession>A0A427YSJ8</accession>
<dbReference type="STRING" id="1890683.A0A427YSJ8"/>
<name>A0A427YSJ8_9TREE</name>
<dbReference type="Gene3D" id="3.30.300.90">
    <property type="entry name" value="BolA-like"/>
    <property type="match status" value="1"/>
</dbReference>
<dbReference type="GO" id="GO:0005759">
    <property type="term" value="C:mitochondrial matrix"/>
    <property type="evidence" value="ECO:0007669"/>
    <property type="project" value="TreeGrafter"/>
</dbReference>
<protein>
    <recommendedName>
        <fullName evidence="5">BolA-like protein 3</fullName>
    </recommendedName>
</protein>
<evidence type="ECO:0008006" key="5">
    <source>
        <dbReference type="Google" id="ProtNLM"/>
    </source>
</evidence>
<dbReference type="InterPro" id="IPR002634">
    <property type="entry name" value="BolA"/>
</dbReference>
<comment type="caution">
    <text evidence="3">The sequence shown here is derived from an EMBL/GenBank/DDBJ whole genome shotgun (WGS) entry which is preliminary data.</text>
</comment>
<dbReference type="PANTHER" id="PTHR46188:SF1">
    <property type="entry name" value="BOLA-LIKE PROTEIN 3"/>
    <property type="match status" value="1"/>
</dbReference>
<organism evidence="3 4">
    <name type="scientific">Saitozyma podzolica</name>
    <dbReference type="NCBI Taxonomy" id="1890683"/>
    <lineage>
        <taxon>Eukaryota</taxon>
        <taxon>Fungi</taxon>
        <taxon>Dikarya</taxon>
        <taxon>Basidiomycota</taxon>
        <taxon>Agaricomycotina</taxon>
        <taxon>Tremellomycetes</taxon>
        <taxon>Tremellales</taxon>
        <taxon>Trimorphomycetaceae</taxon>
        <taxon>Saitozyma</taxon>
    </lineage>
</organism>
<gene>
    <name evidence="3" type="ORF">EHS25_006618</name>
</gene>
<evidence type="ECO:0000313" key="3">
    <source>
        <dbReference type="EMBL" id="RSH93965.1"/>
    </source>
</evidence>
<dbReference type="OrthoDB" id="203381at2759"/>
<evidence type="ECO:0000256" key="1">
    <source>
        <dbReference type="ARBA" id="ARBA00005578"/>
    </source>
</evidence>
<dbReference type="Pfam" id="PF01722">
    <property type="entry name" value="BolA"/>
    <property type="match status" value="1"/>
</dbReference>
<dbReference type="AlphaFoldDB" id="A0A427YSJ8"/>
<dbReference type="SUPFAM" id="SSF82657">
    <property type="entry name" value="BolA-like"/>
    <property type="match status" value="1"/>
</dbReference>
<dbReference type="InterPro" id="IPR052275">
    <property type="entry name" value="Mt_Fe-S_assembly_factor"/>
</dbReference>
<reference evidence="3 4" key="1">
    <citation type="submission" date="2018-11" db="EMBL/GenBank/DDBJ databases">
        <title>Genome sequence of Saitozyma podzolica DSM 27192.</title>
        <authorList>
            <person name="Aliyu H."/>
            <person name="Gorte O."/>
            <person name="Ochsenreither K."/>
        </authorList>
    </citation>
    <scope>NUCLEOTIDE SEQUENCE [LARGE SCALE GENOMIC DNA]</scope>
    <source>
        <strain evidence="3 4">DSM 27192</strain>
    </source>
</reference>
<evidence type="ECO:0000313" key="4">
    <source>
        <dbReference type="Proteomes" id="UP000279259"/>
    </source>
</evidence>
<dbReference type="PANTHER" id="PTHR46188">
    <property type="entry name" value="BOLA-LIKE PROTEIN 3"/>
    <property type="match status" value="1"/>
</dbReference>
<proteinExistence type="inferred from homology"/>
<dbReference type="EMBL" id="RSCD01000003">
    <property type="protein sequence ID" value="RSH93965.1"/>
    <property type="molecule type" value="Genomic_DNA"/>
</dbReference>
<sequence length="116" mass="12440">MSLRTALARLPSRGVGVSLPRLSAIPRSARSYADAAPTGMDEGERNIHSKLAARFPGKRLEVQDVSGGCGSFYAILVSSPAFKGLSTIKQHKLVNEVLKEDIKGIHGLQLKTIAEE</sequence>